<evidence type="ECO:0000256" key="1">
    <source>
        <dbReference type="SAM" id="MobiDB-lite"/>
    </source>
</evidence>
<feature type="transmembrane region" description="Helical" evidence="2">
    <location>
        <begin position="57"/>
        <end position="76"/>
    </location>
</feature>
<feature type="compositionally biased region" description="Pro residues" evidence="1">
    <location>
        <begin position="134"/>
        <end position="143"/>
    </location>
</feature>
<keyword evidence="4" id="KW-1185">Reference proteome</keyword>
<comment type="caution">
    <text evidence="3">The sequence shown here is derived from an EMBL/GenBank/DDBJ whole genome shotgun (WGS) entry which is preliminary data.</text>
</comment>
<dbReference type="EMBL" id="BNJJ01000021">
    <property type="protein sequence ID" value="GHO88020.1"/>
    <property type="molecule type" value="Genomic_DNA"/>
</dbReference>
<name>A0ABQ3VQD3_9CHLR</name>
<gene>
    <name evidence="3" type="ORF">KSZ_60260</name>
</gene>
<evidence type="ECO:0000313" key="3">
    <source>
        <dbReference type="EMBL" id="GHO88020.1"/>
    </source>
</evidence>
<evidence type="ECO:0000256" key="2">
    <source>
        <dbReference type="SAM" id="Phobius"/>
    </source>
</evidence>
<keyword evidence="2" id="KW-1133">Transmembrane helix</keyword>
<evidence type="ECO:0000313" key="4">
    <source>
        <dbReference type="Proteomes" id="UP000635565"/>
    </source>
</evidence>
<keyword evidence="2" id="KW-0472">Membrane</keyword>
<feature type="region of interest" description="Disordered" evidence="1">
    <location>
        <begin position="101"/>
        <end position="143"/>
    </location>
</feature>
<sequence length="143" mass="15807">MTEDCKVILQLSNEVQVLLDDQGVDLYRELQQEIPTLRVIMSGDPEAPSGARDIVPILYASAAVIGALAPIIKSILDRITPPNRANEYVVEEIETRHPDGTVVIQRKGVRSKKEERPWIVQQSSSDPSSNDALLPPPNEAKDK</sequence>
<accession>A0ABQ3VQD3</accession>
<dbReference type="RefSeq" id="WP_201365547.1">
    <property type="nucleotide sequence ID" value="NZ_BNJJ01000021.1"/>
</dbReference>
<evidence type="ECO:0008006" key="5">
    <source>
        <dbReference type="Google" id="ProtNLM"/>
    </source>
</evidence>
<proteinExistence type="predicted"/>
<dbReference type="Proteomes" id="UP000635565">
    <property type="component" value="Unassembled WGS sequence"/>
</dbReference>
<reference evidence="3 4" key="1">
    <citation type="journal article" date="2021" name="Int. J. Syst. Evol. Microbiol.">
        <title>Reticulibacter mediterranei gen. nov., sp. nov., within the new family Reticulibacteraceae fam. nov., and Ktedonospora formicarum gen. nov., sp. nov., Ktedonobacter robiniae sp. nov., Dictyobacter formicarum sp. nov. and Dictyobacter arantiisoli sp. nov., belonging to the class Ktedonobacteria.</title>
        <authorList>
            <person name="Yabe S."/>
            <person name="Zheng Y."/>
            <person name="Wang C.M."/>
            <person name="Sakai Y."/>
            <person name="Abe K."/>
            <person name="Yokota A."/>
            <person name="Donadio S."/>
            <person name="Cavaletti L."/>
            <person name="Monciardini P."/>
        </authorList>
    </citation>
    <scope>NUCLEOTIDE SEQUENCE [LARGE SCALE GENOMIC DNA]</scope>
    <source>
        <strain evidence="3 4">SOSP1-9</strain>
    </source>
</reference>
<organism evidence="3 4">
    <name type="scientific">Dictyobacter formicarum</name>
    <dbReference type="NCBI Taxonomy" id="2778368"/>
    <lineage>
        <taxon>Bacteria</taxon>
        <taxon>Bacillati</taxon>
        <taxon>Chloroflexota</taxon>
        <taxon>Ktedonobacteria</taxon>
        <taxon>Ktedonobacterales</taxon>
        <taxon>Dictyobacteraceae</taxon>
        <taxon>Dictyobacter</taxon>
    </lineage>
</organism>
<feature type="compositionally biased region" description="Polar residues" evidence="1">
    <location>
        <begin position="120"/>
        <end position="131"/>
    </location>
</feature>
<keyword evidence="2" id="KW-0812">Transmembrane</keyword>
<protein>
    <recommendedName>
        <fullName evidence="5">Hydantoinase B/oxoprolinase domain-containing protein</fullName>
    </recommendedName>
</protein>